<keyword evidence="1" id="KW-1185">Reference proteome</keyword>
<reference evidence="2" key="1">
    <citation type="submission" date="2017-02" db="UniProtKB">
        <authorList>
            <consortium name="WormBaseParasite"/>
        </authorList>
    </citation>
    <scope>IDENTIFICATION</scope>
</reference>
<evidence type="ECO:0000313" key="1">
    <source>
        <dbReference type="Proteomes" id="UP000036681"/>
    </source>
</evidence>
<dbReference type="WBParaSite" id="ALUE_0000835801-mRNA-1">
    <property type="protein sequence ID" value="ALUE_0000835801-mRNA-1"/>
    <property type="gene ID" value="ALUE_0000835801"/>
</dbReference>
<organism evidence="1 2">
    <name type="scientific">Ascaris lumbricoides</name>
    <name type="common">Giant roundworm</name>
    <dbReference type="NCBI Taxonomy" id="6252"/>
    <lineage>
        <taxon>Eukaryota</taxon>
        <taxon>Metazoa</taxon>
        <taxon>Ecdysozoa</taxon>
        <taxon>Nematoda</taxon>
        <taxon>Chromadorea</taxon>
        <taxon>Rhabditida</taxon>
        <taxon>Spirurina</taxon>
        <taxon>Ascaridomorpha</taxon>
        <taxon>Ascaridoidea</taxon>
        <taxon>Ascarididae</taxon>
        <taxon>Ascaris</taxon>
    </lineage>
</organism>
<dbReference type="AlphaFoldDB" id="A0A0M3HY35"/>
<sequence length="103" mass="11190">MRVFPIWLVCRRRQQLEAGAALNATAQPASGLCCLYIADNCSNGTETECLPGRGSVLNACPLCVSVLGRLYVQHNHTKIDTGYGTCRKARLFAALSKFALLCQ</sequence>
<name>A0A0M3HY35_ASCLU</name>
<evidence type="ECO:0000313" key="2">
    <source>
        <dbReference type="WBParaSite" id="ALUE_0000835801-mRNA-1"/>
    </source>
</evidence>
<protein>
    <submittedName>
        <fullName evidence="2">Kazal-like domain-containing protein</fullName>
    </submittedName>
</protein>
<accession>A0A0M3HY35</accession>
<dbReference type="Proteomes" id="UP000036681">
    <property type="component" value="Unplaced"/>
</dbReference>
<proteinExistence type="predicted"/>